<sequence length="107" mass="11444">MSRNRGSIDSFTDVSGVGDATSFNEKSFNGELSYGAMSLADVGGALSDDMEISPTDTLAPAFPQRAVTYDKDDGLHIEVSSIRHLSTFSMSTPIEVPSPVHRNSDMV</sequence>
<gene>
    <name evidence="1" type="ORF">BDP27DRAFT_1332872</name>
</gene>
<accession>A0A9P5PKF1</accession>
<keyword evidence="2" id="KW-1185">Reference proteome</keyword>
<dbReference type="OrthoDB" id="10431630at2759"/>
<dbReference type="AlphaFoldDB" id="A0A9P5PKF1"/>
<proteinExistence type="predicted"/>
<organism evidence="1 2">
    <name type="scientific">Rhodocollybia butyracea</name>
    <dbReference type="NCBI Taxonomy" id="206335"/>
    <lineage>
        <taxon>Eukaryota</taxon>
        <taxon>Fungi</taxon>
        <taxon>Dikarya</taxon>
        <taxon>Basidiomycota</taxon>
        <taxon>Agaricomycotina</taxon>
        <taxon>Agaricomycetes</taxon>
        <taxon>Agaricomycetidae</taxon>
        <taxon>Agaricales</taxon>
        <taxon>Marasmiineae</taxon>
        <taxon>Omphalotaceae</taxon>
        <taxon>Rhodocollybia</taxon>
    </lineage>
</organism>
<name>A0A9P5PKF1_9AGAR</name>
<protein>
    <submittedName>
        <fullName evidence="1">Uncharacterized protein</fullName>
    </submittedName>
</protein>
<reference evidence="1" key="1">
    <citation type="submission" date="2020-11" db="EMBL/GenBank/DDBJ databases">
        <authorList>
            <consortium name="DOE Joint Genome Institute"/>
            <person name="Ahrendt S."/>
            <person name="Riley R."/>
            <person name="Andreopoulos W."/>
            <person name="Labutti K."/>
            <person name="Pangilinan J."/>
            <person name="Ruiz-Duenas F.J."/>
            <person name="Barrasa J.M."/>
            <person name="Sanchez-Garcia M."/>
            <person name="Camarero S."/>
            <person name="Miyauchi S."/>
            <person name="Serrano A."/>
            <person name="Linde D."/>
            <person name="Babiker R."/>
            <person name="Drula E."/>
            <person name="Ayuso-Fernandez I."/>
            <person name="Pacheco R."/>
            <person name="Padilla G."/>
            <person name="Ferreira P."/>
            <person name="Barriuso J."/>
            <person name="Kellner H."/>
            <person name="Castanera R."/>
            <person name="Alfaro M."/>
            <person name="Ramirez L."/>
            <person name="Pisabarro A.G."/>
            <person name="Kuo A."/>
            <person name="Tritt A."/>
            <person name="Lipzen A."/>
            <person name="He G."/>
            <person name="Yan M."/>
            <person name="Ng V."/>
            <person name="Cullen D."/>
            <person name="Martin F."/>
            <person name="Rosso M.-N."/>
            <person name="Henrissat B."/>
            <person name="Hibbett D."/>
            <person name="Martinez A.T."/>
            <person name="Grigoriev I.V."/>
        </authorList>
    </citation>
    <scope>NUCLEOTIDE SEQUENCE</scope>
    <source>
        <strain evidence="1">AH 40177</strain>
    </source>
</reference>
<dbReference type="Proteomes" id="UP000772434">
    <property type="component" value="Unassembled WGS sequence"/>
</dbReference>
<dbReference type="EMBL" id="JADNRY010000113">
    <property type="protein sequence ID" value="KAF9064869.1"/>
    <property type="molecule type" value="Genomic_DNA"/>
</dbReference>
<evidence type="ECO:0000313" key="2">
    <source>
        <dbReference type="Proteomes" id="UP000772434"/>
    </source>
</evidence>
<comment type="caution">
    <text evidence="1">The sequence shown here is derived from an EMBL/GenBank/DDBJ whole genome shotgun (WGS) entry which is preliminary data.</text>
</comment>
<evidence type="ECO:0000313" key="1">
    <source>
        <dbReference type="EMBL" id="KAF9064869.1"/>
    </source>
</evidence>